<dbReference type="EMBL" id="JXDG01000040">
    <property type="protein sequence ID" value="KIH83165.1"/>
    <property type="molecule type" value="Genomic_DNA"/>
</dbReference>
<feature type="transmembrane region" description="Helical" evidence="6">
    <location>
        <begin position="156"/>
        <end position="181"/>
    </location>
</feature>
<keyword evidence="2" id="KW-1003">Cell membrane</keyword>
<keyword evidence="3 6" id="KW-0812">Transmembrane</keyword>
<dbReference type="PANTHER" id="PTHR30086:SF19">
    <property type="entry name" value="THREONINE EFFLUX PROTEIN"/>
    <property type="match status" value="1"/>
</dbReference>
<dbReference type="PANTHER" id="PTHR30086">
    <property type="entry name" value="ARGININE EXPORTER PROTEIN ARGO"/>
    <property type="match status" value="1"/>
</dbReference>
<dbReference type="InterPro" id="IPR001123">
    <property type="entry name" value="LeuE-type"/>
</dbReference>
<dbReference type="GO" id="GO:0005886">
    <property type="term" value="C:plasma membrane"/>
    <property type="evidence" value="ECO:0007669"/>
    <property type="project" value="UniProtKB-SubCell"/>
</dbReference>
<protein>
    <submittedName>
        <fullName evidence="7">L-lysine permease</fullName>
    </submittedName>
</protein>
<evidence type="ECO:0000313" key="8">
    <source>
        <dbReference type="Proteomes" id="UP000031535"/>
    </source>
</evidence>
<accession>A0A0C2I8E1</accession>
<comment type="caution">
    <text evidence="7">The sequence shown here is derived from an EMBL/GenBank/DDBJ whole genome shotgun (WGS) entry which is preliminary data.</text>
</comment>
<feature type="transmembrane region" description="Helical" evidence="6">
    <location>
        <begin position="46"/>
        <end position="67"/>
    </location>
</feature>
<feature type="transmembrane region" description="Helical" evidence="6">
    <location>
        <begin position="125"/>
        <end position="144"/>
    </location>
</feature>
<proteinExistence type="predicted"/>
<organism evidence="7 8">
    <name type="scientific">Pseudomonas batumici</name>
    <dbReference type="NCBI Taxonomy" id="226910"/>
    <lineage>
        <taxon>Bacteria</taxon>
        <taxon>Pseudomonadati</taxon>
        <taxon>Pseudomonadota</taxon>
        <taxon>Gammaproteobacteria</taxon>
        <taxon>Pseudomonadales</taxon>
        <taxon>Pseudomonadaceae</taxon>
        <taxon>Pseudomonas</taxon>
    </lineage>
</organism>
<evidence type="ECO:0000256" key="3">
    <source>
        <dbReference type="ARBA" id="ARBA00022692"/>
    </source>
</evidence>
<feature type="transmembrane region" description="Helical" evidence="6">
    <location>
        <begin position="79"/>
        <end position="98"/>
    </location>
</feature>
<evidence type="ECO:0000256" key="6">
    <source>
        <dbReference type="SAM" id="Phobius"/>
    </source>
</evidence>
<dbReference type="RefSeq" id="WP_040068339.1">
    <property type="nucleotide sequence ID" value="NZ_JXDG01000040.1"/>
</dbReference>
<evidence type="ECO:0000313" key="7">
    <source>
        <dbReference type="EMBL" id="KIH83165.1"/>
    </source>
</evidence>
<dbReference type="PATRIC" id="fig|226910.6.peg.3103"/>
<evidence type="ECO:0000256" key="4">
    <source>
        <dbReference type="ARBA" id="ARBA00022989"/>
    </source>
</evidence>
<dbReference type="Proteomes" id="UP000031535">
    <property type="component" value="Unassembled WGS sequence"/>
</dbReference>
<sequence length="213" mass="22591">MENQHLLYAGPLISLALLWVVAVVTPGPNFFTTAQLAAGNSRKHGVACALGVATGTILWGLAGGLGIKSLFTAAPSLYLALKIAGGAYLIYLGIKLFLRKQPASAGQQPTLHEPRRSLLSAYSRGLLGNMTNPKSALFVATIFATTMPSSPPAPLLAMAVAIMSSLSFCWYSSVALVFASTRMSAFYSRCRKGLDRFAGTCYLLFGAHLMANR</sequence>
<evidence type="ECO:0000256" key="2">
    <source>
        <dbReference type="ARBA" id="ARBA00022475"/>
    </source>
</evidence>
<keyword evidence="4 6" id="KW-1133">Transmembrane helix</keyword>
<keyword evidence="5 6" id="KW-0472">Membrane</keyword>
<dbReference type="OrthoDB" id="581870at2"/>
<dbReference type="STRING" id="226910.UCMB321_3115"/>
<gene>
    <name evidence="7" type="ORF">UCMB321_3115</name>
</gene>
<dbReference type="AlphaFoldDB" id="A0A0C2I8E1"/>
<dbReference type="GO" id="GO:0015171">
    <property type="term" value="F:amino acid transmembrane transporter activity"/>
    <property type="evidence" value="ECO:0007669"/>
    <property type="project" value="TreeGrafter"/>
</dbReference>
<feature type="transmembrane region" description="Helical" evidence="6">
    <location>
        <begin position="6"/>
        <end position="25"/>
    </location>
</feature>
<comment type="subcellular location">
    <subcellularLocation>
        <location evidence="1">Cell membrane</location>
        <topology evidence="1">Multi-pass membrane protein</topology>
    </subcellularLocation>
</comment>
<keyword evidence="8" id="KW-1185">Reference proteome</keyword>
<name>A0A0C2I8E1_9PSED</name>
<evidence type="ECO:0000256" key="5">
    <source>
        <dbReference type="ARBA" id="ARBA00023136"/>
    </source>
</evidence>
<evidence type="ECO:0000256" key="1">
    <source>
        <dbReference type="ARBA" id="ARBA00004651"/>
    </source>
</evidence>
<reference evidence="7 8" key="1">
    <citation type="submission" date="2015-01" db="EMBL/GenBank/DDBJ databases">
        <title>Complete genome of Pseudomonas batumici UCM B-321 producer of the batumin antibiotic with strong antistaphilococcal and potential anticancer activity.</title>
        <authorList>
            <person name="Klochko V.V."/>
            <person name="Zelena L.B."/>
            <person name="Elena K.A."/>
            <person name="Reva O.N."/>
        </authorList>
    </citation>
    <scope>NUCLEOTIDE SEQUENCE [LARGE SCALE GENOMIC DNA]</scope>
    <source>
        <strain evidence="7 8">UCM B-321</strain>
    </source>
</reference>
<dbReference type="Pfam" id="PF01810">
    <property type="entry name" value="LysE"/>
    <property type="match status" value="1"/>
</dbReference>